<dbReference type="AlphaFoldDB" id="A0A6A4I5K4"/>
<dbReference type="Proteomes" id="UP000799118">
    <property type="component" value="Unassembled WGS sequence"/>
</dbReference>
<proteinExistence type="predicted"/>
<keyword evidence="3" id="KW-1185">Reference proteome</keyword>
<evidence type="ECO:0000313" key="3">
    <source>
        <dbReference type="Proteomes" id="UP000799118"/>
    </source>
</evidence>
<evidence type="ECO:0000313" key="2">
    <source>
        <dbReference type="EMBL" id="KAE9405193.1"/>
    </source>
</evidence>
<dbReference type="EMBL" id="ML769411">
    <property type="protein sequence ID" value="KAE9405193.1"/>
    <property type="molecule type" value="Genomic_DNA"/>
</dbReference>
<organism evidence="2 3">
    <name type="scientific">Gymnopus androsaceus JB14</name>
    <dbReference type="NCBI Taxonomy" id="1447944"/>
    <lineage>
        <taxon>Eukaryota</taxon>
        <taxon>Fungi</taxon>
        <taxon>Dikarya</taxon>
        <taxon>Basidiomycota</taxon>
        <taxon>Agaricomycotina</taxon>
        <taxon>Agaricomycetes</taxon>
        <taxon>Agaricomycetidae</taxon>
        <taxon>Agaricales</taxon>
        <taxon>Marasmiineae</taxon>
        <taxon>Omphalotaceae</taxon>
        <taxon>Gymnopus</taxon>
    </lineage>
</organism>
<sequence>MSAFEPSVIISILQTLEEPSERKAFADRWQSDVTARIRSWTTNRPKSSQSTVKEQLEFEAHVAIYVNYLNAQTTSRKKKDAFRLPLPPSIPIYGPRFMPPTHLHSLRRDPSCTTLVPKTLYLKPVNVVHPFYYPQLCCCPQCGESKKIGWVGWTGQGSRDIHGINYEETALGVQLRCDTCKSRLPTEGKKKGPHCFATTSPVFWEKLEHWEIPRGVPHFLKRCAVTRELYDLIVETRISGTSAGLEEHIRQLHLLEFSKRILEYLVFFQLCPPQSLEPATLQMFSARSNELEYNDHSISDEIITAILLDFSERTRKEESSELMRSMTGKVLSLDATFRAASKATIVNSDGKRSTALSGGILSVINELSSTLAWRFCQTQSAHEIAEMLTPVAVRFKELGAPDPEMVIVDNCCTVRSRIIQVWPNTKVGLDVYHLIKRYTAVISGGFKNPNNRAIGSDITSAILKTRAADSDTGIAIYWSKDEQVSHLESVYRKWDQKGAWNANGASTHAEQMKHARKGCLSRTRQDIRSDGSRIEGSHKSWNGLQRSFASGIKVMTALGHDMILRRNVRLGINSPKNSTTLPLAFLQSTNGSHHIRLRHFIAQTYNSLVIQQNQRRARTGFPPLEISSQPQLTFAPTQEQFGLIKSEHALTFGGLFAFEVLDTPSSSDTLQLSSPLLSSGMEVETEIAFNTQLDDSNMVSASLFLTTHAAVRSSAAKATSSVIDINTGNIIASRTSEKRKAVETSNSTEISAENIPIEPPTTKRLKALDNGEQSKGKTSTVHPFFMKRAPPSPSPTATGSQVIKTTISATNSSLATLSVLTSPLLRPVEDKQPSLTGSQMLFASCTGINPKSLELIGDIEYHLFMDMRVEFQWVSYRMTPRRWADATEAYNGRLKIRSPSAVLKLPRALLHKLANIEKTVTDRILKNDFISRKSNSETFWKKHCLAVPLLKSDGNNLNAVNKRKPQTCGRCQTIMYPCSQNSPENHKKGFCSDGVSQSSKNIAWPQPPGIFAKGKQFDPLSFLRKMREVYEELIIQRHPLTELSMEGQAFADFAIAKIKESNGTLVFDLAYAEGLAIDESLPDTLFIIDDDGKKNYLRLDCLRD</sequence>
<dbReference type="OrthoDB" id="2638305at2759"/>
<evidence type="ECO:0000256" key="1">
    <source>
        <dbReference type="SAM" id="MobiDB-lite"/>
    </source>
</evidence>
<feature type="region of interest" description="Disordered" evidence="1">
    <location>
        <begin position="771"/>
        <end position="799"/>
    </location>
</feature>
<protein>
    <submittedName>
        <fullName evidence="2">Uncharacterized protein</fullName>
    </submittedName>
</protein>
<gene>
    <name evidence="2" type="ORF">BT96DRAFT_1015845</name>
</gene>
<accession>A0A6A4I5K4</accession>
<reference evidence="2" key="1">
    <citation type="journal article" date="2019" name="Environ. Microbiol.">
        <title>Fungal ecological strategies reflected in gene transcription - a case study of two litter decomposers.</title>
        <authorList>
            <person name="Barbi F."/>
            <person name="Kohler A."/>
            <person name="Barry K."/>
            <person name="Baskaran P."/>
            <person name="Daum C."/>
            <person name="Fauchery L."/>
            <person name="Ihrmark K."/>
            <person name="Kuo A."/>
            <person name="LaButti K."/>
            <person name="Lipzen A."/>
            <person name="Morin E."/>
            <person name="Grigoriev I.V."/>
            <person name="Henrissat B."/>
            <person name="Lindahl B."/>
            <person name="Martin F."/>
        </authorList>
    </citation>
    <scope>NUCLEOTIDE SEQUENCE</scope>
    <source>
        <strain evidence="2">JB14</strain>
    </source>
</reference>
<name>A0A6A4I5K4_9AGAR</name>